<accession>A0A8J4GTV1</accession>
<reference evidence="1" key="1">
    <citation type="journal article" date="2021" name="Proc. Natl. Acad. Sci. U.S.A.">
        <title>Three genomes in the algal genus Volvox reveal the fate of a haploid sex-determining region after a transition to homothallism.</title>
        <authorList>
            <person name="Yamamoto K."/>
            <person name="Hamaji T."/>
            <person name="Kawai-Toyooka H."/>
            <person name="Matsuzaki R."/>
            <person name="Takahashi F."/>
            <person name="Nishimura Y."/>
            <person name="Kawachi M."/>
            <person name="Noguchi H."/>
            <person name="Minakuchi Y."/>
            <person name="Umen J.G."/>
            <person name="Toyoda A."/>
            <person name="Nozaki H."/>
        </authorList>
    </citation>
    <scope>NUCLEOTIDE SEQUENCE</scope>
    <source>
        <strain evidence="1">NIES-3785</strain>
    </source>
</reference>
<feature type="non-terminal residue" evidence="1">
    <location>
        <position position="161"/>
    </location>
</feature>
<organism evidence="1 2">
    <name type="scientific">Volvox reticuliferus</name>
    <dbReference type="NCBI Taxonomy" id="1737510"/>
    <lineage>
        <taxon>Eukaryota</taxon>
        <taxon>Viridiplantae</taxon>
        <taxon>Chlorophyta</taxon>
        <taxon>core chlorophytes</taxon>
        <taxon>Chlorophyceae</taxon>
        <taxon>CS clade</taxon>
        <taxon>Chlamydomonadales</taxon>
        <taxon>Volvocaceae</taxon>
        <taxon>Volvox</taxon>
    </lineage>
</organism>
<dbReference type="AlphaFoldDB" id="A0A8J4GTV1"/>
<gene>
    <name evidence="1" type="ORF">Vretimale_16793</name>
</gene>
<dbReference type="EMBL" id="BNCQ01000051">
    <property type="protein sequence ID" value="GIM13769.1"/>
    <property type="molecule type" value="Genomic_DNA"/>
</dbReference>
<proteinExistence type="predicted"/>
<evidence type="ECO:0000313" key="2">
    <source>
        <dbReference type="Proteomes" id="UP000722791"/>
    </source>
</evidence>
<sequence length="161" mass="17241">MAMLIISASGTPAPAYENETFGAVEEPEVVSTERPFGFNNLGHTCDQGAVLQMPIPLRCEDGLDMSKYCGAPTHTCGALDQMVVQARMTRESVSSMPSHLSCIVGPDGPELASIRSRIHNKNTINAVHLCVCGFVCSYVCVRACSPAFSLLVVPCYQLLTS</sequence>
<name>A0A8J4GTV1_9CHLO</name>
<comment type="caution">
    <text evidence="1">The sequence shown here is derived from an EMBL/GenBank/DDBJ whole genome shotgun (WGS) entry which is preliminary data.</text>
</comment>
<dbReference type="Proteomes" id="UP000722791">
    <property type="component" value="Unassembled WGS sequence"/>
</dbReference>
<evidence type="ECO:0000313" key="1">
    <source>
        <dbReference type="EMBL" id="GIM13769.1"/>
    </source>
</evidence>
<protein>
    <submittedName>
        <fullName evidence="1">Uncharacterized protein</fullName>
    </submittedName>
</protein>